<evidence type="ECO:0000256" key="2">
    <source>
        <dbReference type="ARBA" id="ARBA00022692"/>
    </source>
</evidence>
<comment type="subcellular location">
    <subcellularLocation>
        <location evidence="1">Membrane</location>
        <topology evidence="1">Multi-pass membrane protein</topology>
    </subcellularLocation>
</comment>
<comment type="caution">
    <text evidence="8">The sequence shown here is derived from an EMBL/GenBank/DDBJ whole genome shotgun (WGS) entry which is preliminary data.</text>
</comment>
<dbReference type="Proteomes" id="UP001498771">
    <property type="component" value="Unassembled WGS sequence"/>
</dbReference>
<keyword evidence="9" id="KW-1185">Reference proteome</keyword>
<gene>
    <name evidence="8" type="ORF">BZA70DRAFT_293994</name>
</gene>
<evidence type="ECO:0000256" key="5">
    <source>
        <dbReference type="SAM" id="MobiDB-lite"/>
    </source>
</evidence>
<evidence type="ECO:0000259" key="7">
    <source>
        <dbReference type="Pfam" id="PF00892"/>
    </source>
</evidence>
<name>A0ABR1F9S0_9ASCO</name>
<dbReference type="PANTHER" id="PTHR22911:SF6">
    <property type="entry name" value="SOLUTE CARRIER FAMILY 35 MEMBER G1"/>
    <property type="match status" value="1"/>
</dbReference>
<dbReference type="SUPFAM" id="SSF103481">
    <property type="entry name" value="Multidrug resistance efflux transporter EmrE"/>
    <property type="match status" value="2"/>
</dbReference>
<feature type="transmembrane region" description="Helical" evidence="6">
    <location>
        <begin position="317"/>
        <end position="338"/>
    </location>
</feature>
<evidence type="ECO:0000313" key="9">
    <source>
        <dbReference type="Proteomes" id="UP001498771"/>
    </source>
</evidence>
<protein>
    <recommendedName>
        <fullName evidence="7">EamA domain-containing protein</fullName>
    </recommendedName>
</protein>
<feature type="transmembrane region" description="Helical" evidence="6">
    <location>
        <begin position="220"/>
        <end position="237"/>
    </location>
</feature>
<dbReference type="InterPro" id="IPR037185">
    <property type="entry name" value="EmrE-like"/>
</dbReference>
<keyword evidence="2 6" id="KW-0812">Transmembrane</keyword>
<feature type="transmembrane region" description="Helical" evidence="6">
    <location>
        <begin position="154"/>
        <end position="175"/>
    </location>
</feature>
<dbReference type="PANTHER" id="PTHR22911">
    <property type="entry name" value="ACYL-MALONYL CONDENSING ENZYME-RELATED"/>
    <property type="match status" value="1"/>
</dbReference>
<feature type="domain" description="EamA" evidence="7">
    <location>
        <begin position="122"/>
        <end position="260"/>
    </location>
</feature>
<feature type="transmembrane region" description="Helical" evidence="6">
    <location>
        <begin position="116"/>
        <end position="134"/>
    </location>
</feature>
<keyword evidence="3 6" id="KW-1133">Transmembrane helix</keyword>
<dbReference type="GeneID" id="90039937"/>
<evidence type="ECO:0000256" key="3">
    <source>
        <dbReference type="ARBA" id="ARBA00022989"/>
    </source>
</evidence>
<feature type="domain" description="EamA" evidence="7">
    <location>
        <begin position="286"/>
        <end position="417"/>
    </location>
</feature>
<feature type="region of interest" description="Disordered" evidence="5">
    <location>
        <begin position="1"/>
        <end position="51"/>
    </location>
</feature>
<keyword evidence="4 6" id="KW-0472">Membrane</keyword>
<evidence type="ECO:0000256" key="1">
    <source>
        <dbReference type="ARBA" id="ARBA00004141"/>
    </source>
</evidence>
<dbReference type="InterPro" id="IPR000620">
    <property type="entry name" value="EamA_dom"/>
</dbReference>
<feature type="transmembrane region" description="Helical" evidence="6">
    <location>
        <begin position="187"/>
        <end position="208"/>
    </location>
</feature>
<proteinExistence type="predicted"/>
<reference evidence="8 9" key="1">
    <citation type="submission" date="2024-03" db="EMBL/GenBank/DDBJ databases">
        <title>Genome-scale model development and genomic sequencing of the oleaginous clade Lipomyces.</title>
        <authorList>
            <consortium name="Lawrence Berkeley National Laboratory"/>
            <person name="Czajka J.J."/>
            <person name="Han Y."/>
            <person name="Kim J."/>
            <person name="Mondo S.J."/>
            <person name="Hofstad B.A."/>
            <person name="Robles A."/>
            <person name="Haridas S."/>
            <person name="Riley R."/>
            <person name="LaButti K."/>
            <person name="Pangilinan J."/>
            <person name="Andreopoulos W."/>
            <person name="Lipzen A."/>
            <person name="Yan J."/>
            <person name="Wang M."/>
            <person name="Ng V."/>
            <person name="Grigoriev I.V."/>
            <person name="Spatafora J.W."/>
            <person name="Magnuson J.K."/>
            <person name="Baker S.E."/>
            <person name="Pomraning K.R."/>
        </authorList>
    </citation>
    <scope>NUCLEOTIDE SEQUENCE [LARGE SCALE GENOMIC DNA]</scope>
    <source>
        <strain evidence="8 9">Phaff 52-87</strain>
    </source>
</reference>
<feature type="transmembrane region" description="Helical" evidence="6">
    <location>
        <begin position="344"/>
        <end position="364"/>
    </location>
</feature>
<evidence type="ECO:0000256" key="4">
    <source>
        <dbReference type="ARBA" id="ARBA00023136"/>
    </source>
</evidence>
<accession>A0ABR1F9S0</accession>
<dbReference type="RefSeq" id="XP_064769618.1">
    <property type="nucleotide sequence ID" value="XM_064914425.1"/>
</dbReference>
<dbReference type="EMBL" id="JBBJBU010000002">
    <property type="protein sequence ID" value="KAK7206585.1"/>
    <property type="molecule type" value="Genomic_DNA"/>
</dbReference>
<feature type="region of interest" description="Disordered" evidence="5">
    <location>
        <begin position="430"/>
        <end position="463"/>
    </location>
</feature>
<organism evidence="8 9">
    <name type="scientific">Myxozyma melibiosi</name>
    <dbReference type="NCBI Taxonomy" id="54550"/>
    <lineage>
        <taxon>Eukaryota</taxon>
        <taxon>Fungi</taxon>
        <taxon>Dikarya</taxon>
        <taxon>Ascomycota</taxon>
        <taxon>Saccharomycotina</taxon>
        <taxon>Lipomycetes</taxon>
        <taxon>Lipomycetales</taxon>
        <taxon>Lipomycetaceae</taxon>
        <taxon>Myxozyma</taxon>
    </lineage>
</organism>
<dbReference type="Pfam" id="PF00892">
    <property type="entry name" value="EamA"/>
    <property type="match status" value="2"/>
</dbReference>
<evidence type="ECO:0000313" key="8">
    <source>
        <dbReference type="EMBL" id="KAK7206585.1"/>
    </source>
</evidence>
<feature type="transmembrane region" description="Helical" evidence="6">
    <location>
        <begin position="284"/>
        <end position="305"/>
    </location>
</feature>
<evidence type="ECO:0000256" key="6">
    <source>
        <dbReference type="SAM" id="Phobius"/>
    </source>
</evidence>
<sequence>MADPAKVSLLAQTDSTDGAPEFEDVTSKLVGQTAPLPPLTGAATKPGTETRPADYFDVHSDSSSGANSPVLGAARDFSVETPQFPISGIEPARAGSGAAGSRAVLMGRQAVGSLKVWFNANIGLLLFAVAQLFSSSMNLFTRLLETSANPPFHALQIVFTRMLITMIACTGYMWYRKVPDAPLGPKGIRGLLALRGFTGFFGLFGMYYSLTYLSLSDATVISFLSPTVAGFACSIFLHEAFGRIEFIAGLISFAGVILIAQPGITPPPSSTGGHTVTSAQRWGAVGVAMVGVFGAAGAFTVIRSIGKRAHPLISVNYFAIWCTIISCIALIATPSIGFVFPSTILQWVLLLSIGVCGFLYQFLLTAGLQREKAGRAGNMLYLQMFYAFLFEKLVWNDTPDWMEIAGSGIILGSAVWVAVSKRSSEAVYSKVGSGAISEGPRSPSPEESIEMRSYSRGGVESRV</sequence>
<feature type="transmembrane region" description="Helical" evidence="6">
    <location>
        <begin position="244"/>
        <end position="264"/>
    </location>
</feature>